<comment type="caution">
    <text evidence="2">The sequence shown here is derived from an EMBL/GenBank/DDBJ whole genome shotgun (WGS) entry which is preliminary data.</text>
</comment>
<protein>
    <recommendedName>
        <fullName evidence="4">ECF transporter S component</fullName>
    </recommendedName>
</protein>
<dbReference type="Gene3D" id="1.10.1760.20">
    <property type="match status" value="1"/>
</dbReference>
<evidence type="ECO:0000256" key="1">
    <source>
        <dbReference type="SAM" id="Phobius"/>
    </source>
</evidence>
<feature type="transmembrane region" description="Helical" evidence="1">
    <location>
        <begin position="123"/>
        <end position="146"/>
    </location>
</feature>
<keyword evidence="1" id="KW-1133">Transmembrane helix</keyword>
<organism evidence="2 3">
    <name type="scientific">Cryobacterium zongtaii</name>
    <dbReference type="NCBI Taxonomy" id="1259217"/>
    <lineage>
        <taxon>Bacteria</taxon>
        <taxon>Bacillati</taxon>
        <taxon>Actinomycetota</taxon>
        <taxon>Actinomycetes</taxon>
        <taxon>Micrococcales</taxon>
        <taxon>Microbacteriaceae</taxon>
        <taxon>Cryobacterium</taxon>
    </lineage>
</organism>
<feature type="transmembrane region" description="Helical" evidence="1">
    <location>
        <begin position="54"/>
        <end position="79"/>
    </location>
</feature>
<evidence type="ECO:0000313" key="3">
    <source>
        <dbReference type="Proteomes" id="UP000237340"/>
    </source>
</evidence>
<keyword evidence="1" id="KW-0472">Membrane</keyword>
<gene>
    <name evidence="2" type="ORF">C3B61_15360</name>
</gene>
<evidence type="ECO:0000313" key="2">
    <source>
        <dbReference type="EMBL" id="POH62263.1"/>
    </source>
</evidence>
<dbReference type="PANTHER" id="PTHR37815">
    <property type="entry name" value="UPF0397 PROTEIN BC_2624-RELATED"/>
    <property type="match status" value="1"/>
</dbReference>
<dbReference type="Proteomes" id="UP000237340">
    <property type="component" value="Unassembled WGS sequence"/>
</dbReference>
<evidence type="ECO:0008006" key="4">
    <source>
        <dbReference type="Google" id="ProtNLM"/>
    </source>
</evidence>
<reference evidence="2 3" key="1">
    <citation type="submission" date="2018-01" db="EMBL/GenBank/DDBJ databases">
        <title>Cryobacterium sp. nov., from glaciers in China.</title>
        <authorList>
            <person name="Liu Q."/>
            <person name="Xin Y.-H."/>
        </authorList>
    </citation>
    <scope>NUCLEOTIDE SEQUENCE [LARGE SCALE GENOMIC DNA]</scope>
    <source>
        <strain evidence="2 3">TMN-42</strain>
    </source>
</reference>
<sequence length="189" mass="20067">MSTATATERRNRTPWIVSSRTIVFGAIGAALYGALGVLSFIIPGTANVAIRPAIAIIPFVGARFGPIAGFFTGAVGNALVDQIQGFGFLTYWNWSLANGFIGLVTGLIAFYTPEPKKTGAQILRVALIAFVAVIVGLLFTATDLLLGNTFEYWFFGAYIPAVISTSIAVVIIAPVLDQAWKPLQNLAGR</sequence>
<feature type="transmembrane region" description="Helical" evidence="1">
    <location>
        <begin position="22"/>
        <end position="42"/>
    </location>
</feature>
<accession>A0A2S3Z9K8</accession>
<dbReference type="InterPro" id="IPR009825">
    <property type="entry name" value="ECF_substrate-spec-like"/>
</dbReference>
<dbReference type="GO" id="GO:0016020">
    <property type="term" value="C:membrane"/>
    <property type="evidence" value="ECO:0007669"/>
    <property type="project" value="InterPro"/>
</dbReference>
<feature type="transmembrane region" description="Helical" evidence="1">
    <location>
        <begin position="152"/>
        <end position="176"/>
    </location>
</feature>
<dbReference type="EMBL" id="PPXD01000026">
    <property type="protein sequence ID" value="POH62263.1"/>
    <property type="molecule type" value="Genomic_DNA"/>
</dbReference>
<dbReference type="Pfam" id="PF07155">
    <property type="entry name" value="ECF-ribofla_trS"/>
    <property type="match status" value="1"/>
</dbReference>
<dbReference type="AlphaFoldDB" id="A0A2S3Z9K8"/>
<proteinExistence type="predicted"/>
<keyword evidence="1" id="KW-0812">Transmembrane</keyword>
<feature type="transmembrane region" description="Helical" evidence="1">
    <location>
        <begin position="91"/>
        <end position="111"/>
    </location>
</feature>
<name>A0A2S3Z9K8_9MICO</name>
<dbReference type="PANTHER" id="PTHR37815:SF3">
    <property type="entry name" value="UPF0397 PROTEIN SPR0429"/>
    <property type="match status" value="1"/>
</dbReference>
<dbReference type="RefSeq" id="WP_103461455.1">
    <property type="nucleotide sequence ID" value="NZ_PPXD01000026.1"/>
</dbReference>
<keyword evidence="3" id="KW-1185">Reference proteome</keyword>